<comment type="caution">
    <text evidence="10">The sequence shown here is derived from an EMBL/GenBank/DDBJ whole genome shotgun (WGS) entry which is preliminary data.</text>
</comment>
<evidence type="ECO:0000256" key="2">
    <source>
        <dbReference type="ARBA" id="ARBA00012438"/>
    </source>
</evidence>
<feature type="transmembrane region" description="Helical" evidence="7">
    <location>
        <begin position="567"/>
        <end position="587"/>
    </location>
</feature>
<evidence type="ECO:0000259" key="9">
    <source>
        <dbReference type="PROSITE" id="PS50110"/>
    </source>
</evidence>
<feature type="transmembrane region" description="Helical" evidence="7">
    <location>
        <begin position="305"/>
        <end position="325"/>
    </location>
</feature>
<gene>
    <name evidence="10" type="ORF">RM530_14305</name>
</gene>
<feature type="transmembrane region" description="Helical" evidence="7">
    <location>
        <begin position="110"/>
        <end position="132"/>
    </location>
</feature>
<evidence type="ECO:0000256" key="5">
    <source>
        <dbReference type="ARBA" id="ARBA00022777"/>
    </source>
</evidence>
<keyword evidence="7" id="KW-0812">Transmembrane</keyword>
<keyword evidence="5" id="KW-0418">Kinase</keyword>
<protein>
    <recommendedName>
        <fullName evidence="2">histidine kinase</fullName>
        <ecNumber evidence="2">2.7.13.3</ecNumber>
    </recommendedName>
</protein>
<dbReference type="Pfam" id="PF00512">
    <property type="entry name" value="HisKA"/>
    <property type="match status" value="1"/>
</dbReference>
<feature type="transmembrane region" description="Helical" evidence="7">
    <location>
        <begin position="425"/>
        <end position="448"/>
    </location>
</feature>
<dbReference type="PROSITE" id="PS50110">
    <property type="entry name" value="RESPONSE_REGULATORY"/>
    <property type="match status" value="1"/>
</dbReference>
<dbReference type="GO" id="GO:0005524">
    <property type="term" value="F:ATP binding"/>
    <property type="evidence" value="ECO:0007669"/>
    <property type="project" value="UniProtKB-KW"/>
</dbReference>
<evidence type="ECO:0000256" key="7">
    <source>
        <dbReference type="SAM" id="Phobius"/>
    </source>
</evidence>
<evidence type="ECO:0000256" key="1">
    <source>
        <dbReference type="ARBA" id="ARBA00000085"/>
    </source>
</evidence>
<feature type="transmembrane region" description="Helical" evidence="7">
    <location>
        <begin position="454"/>
        <end position="474"/>
    </location>
</feature>
<dbReference type="PROSITE" id="PS50109">
    <property type="entry name" value="HIS_KIN"/>
    <property type="match status" value="1"/>
</dbReference>
<accession>A0ABU2WLV9</accession>
<evidence type="ECO:0000256" key="3">
    <source>
        <dbReference type="ARBA" id="ARBA00022553"/>
    </source>
</evidence>
<dbReference type="InterPro" id="IPR003594">
    <property type="entry name" value="HATPase_dom"/>
</dbReference>
<dbReference type="CDD" id="cd16922">
    <property type="entry name" value="HATPase_EvgS-ArcB-TorS-like"/>
    <property type="match status" value="1"/>
</dbReference>
<feature type="transmembrane region" description="Helical" evidence="7">
    <location>
        <begin position="144"/>
        <end position="168"/>
    </location>
</feature>
<dbReference type="CDD" id="cd17546">
    <property type="entry name" value="REC_hyHK_CKI1_RcsC-like"/>
    <property type="match status" value="1"/>
</dbReference>
<dbReference type="PANTHER" id="PTHR43047">
    <property type="entry name" value="TWO-COMPONENT HISTIDINE PROTEIN KINASE"/>
    <property type="match status" value="1"/>
</dbReference>
<dbReference type="InterPro" id="IPR004358">
    <property type="entry name" value="Sig_transdc_His_kin-like_C"/>
</dbReference>
<evidence type="ECO:0000313" key="10">
    <source>
        <dbReference type="EMBL" id="MDT0498520.1"/>
    </source>
</evidence>
<feature type="transmembrane region" description="Helical" evidence="7">
    <location>
        <begin position="256"/>
        <end position="285"/>
    </location>
</feature>
<dbReference type="SUPFAM" id="SSF47384">
    <property type="entry name" value="Homodimeric domain of signal transducing histidine kinase"/>
    <property type="match status" value="1"/>
</dbReference>
<feature type="domain" description="Histidine kinase" evidence="8">
    <location>
        <begin position="677"/>
        <end position="893"/>
    </location>
</feature>
<dbReference type="InterPro" id="IPR005467">
    <property type="entry name" value="His_kinase_dom"/>
</dbReference>
<dbReference type="SMART" id="SM00388">
    <property type="entry name" value="HisKA"/>
    <property type="match status" value="1"/>
</dbReference>
<dbReference type="SUPFAM" id="SSF55874">
    <property type="entry name" value="ATPase domain of HSP90 chaperone/DNA topoisomerase II/histidine kinase"/>
    <property type="match status" value="1"/>
</dbReference>
<dbReference type="Gene3D" id="1.10.4160.10">
    <property type="entry name" value="Hydantoin permease"/>
    <property type="match status" value="1"/>
</dbReference>
<evidence type="ECO:0000313" key="11">
    <source>
        <dbReference type="Proteomes" id="UP001254608"/>
    </source>
</evidence>
<feature type="modified residue" description="4-aspartylphosphate" evidence="6">
    <location>
        <position position="965"/>
    </location>
</feature>
<keyword evidence="3 6" id="KW-0597">Phosphoprotein</keyword>
<dbReference type="SUPFAM" id="SSF52172">
    <property type="entry name" value="CheY-like"/>
    <property type="match status" value="1"/>
</dbReference>
<evidence type="ECO:0000256" key="6">
    <source>
        <dbReference type="PROSITE-ProRule" id="PRU00169"/>
    </source>
</evidence>
<dbReference type="Gene3D" id="3.40.50.2300">
    <property type="match status" value="1"/>
</dbReference>
<dbReference type="CDD" id="cd00082">
    <property type="entry name" value="HisKA"/>
    <property type="match status" value="1"/>
</dbReference>
<keyword evidence="7" id="KW-1133">Transmembrane helix</keyword>
<feature type="transmembrane region" description="Helical" evidence="7">
    <location>
        <begin position="599"/>
        <end position="624"/>
    </location>
</feature>
<dbReference type="InterPro" id="IPR036890">
    <property type="entry name" value="HATPase_C_sf"/>
</dbReference>
<reference evidence="10 11" key="1">
    <citation type="submission" date="2023-09" db="EMBL/GenBank/DDBJ databases">
        <authorList>
            <person name="Rey-Velasco X."/>
        </authorList>
    </citation>
    <scope>NUCLEOTIDE SEQUENCE [LARGE SCALE GENOMIC DNA]</scope>
    <source>
        <strain evidence="10 11">W345</strain>
    </source>
</reference>
<dbReference type="InterPro" id="IPR001789">
    <property type="entry name" value="Sig_transdc_resp-reg_receiver"/>
</dbReference>
<organism evidence="10 11">
    <name type="scientific">Banduia mediterranea</name>
    <dbReference type="NCBI Taxonomy" id="3075609"/>
    <lineage>
        <taxon>Bacteria</taxon>
        <taxon>Pseudomonadati</taxon>
        <taxon>Pseudomonadota</taxon>
        <taxon>Gammaproteobacteria</taxon>
        <taxon>Nevskiales</taxon>
        <taxon>Algiphilaceae</taxon>
        <taxon>Banduia</taxon>
    </lineage>
</organism>
<dbReference type="InterPro" id="IPR011006">
    <property type="entry name" value="CheY-like_superfamily"/>
</dbReference>
<comment type="catalytic activity">
    <reaction evidence="1">
        <text>ATP + protein L-histidine = ADP + protein N-phospho-L-histidine.</text>
        <dbReference type="EC" id="2.7.13.3"/>
    </reaction>
</comment>
<feature type="transmembrane region" description="Helical" evidence="7">
    <location>
        <begin position="43"/>
        <end position="63"/>
    </location>
</feature>
<dbReference type="SMART" id="SM00387">
    <property type="entry name" value="HATPase_c"/>
    <property type="match status" value="1"/>
</dbReference>
<dbReference type="InterPro" id="IPR036097">
    <property type="entry name" value="HisK_dim/P_sf"/>
</dbReference>
<feature type="transmembrane region" description="Helical" evidence="7">
    <location>
        <begin position="180"/>
        <end position="198"/>
    </location>
</feature>
<dbReference type="RefSeq" id="WP_311365932.1">
    <property type="nucleotide sequence ID" value="NZ_JAVRIC010000022.1"/>
</dbReference>
<feature type="transmembrane region" description="Helical" evidence="7">
    <location>
        <begin position="386"/>
        <end position="404"/>
    </location>
</feature>
<evidence type="ECO:0000259" key="8">
    <source>
        <dbReference type="PROSITE" id="PS50109"/>
    </source>
</evidence>
<dbReference type="Pfam" id="PF02518">
    <property type="entry name" value="HATPase_c"/>
    <property type="match status" value="1"/>
</dbReference>
<dbReference type="Gene3D" id="1.10.287.130">
    <property type="match status" value="1"/>
</dbReference>
<dbReference type="InterPro" id="IPR003661">
    <property type="entry name" value="HisK_dim/P_dom"/>
</dbReference>
<dbReference type="Proteomes" id="UP001254608">
    <property type="component" value="Unassembled WGS sequence"/>
</dbReference>
<feature type="domain" description="Response regulatory" evidence="9">
    <location>
        <begin position="916"/>
        <end position="1030"/>
    </location>
</feature>
<feature type="transmembrane region" description="Helical" evidence="7">
    <location>
        <begin position="69"/>
        <end position="90"/>
    </location>
</feature>
<dbReference type="EC" id="2.7.13.3" evidence="2"/>
<name>A0ABU2WLV9_9GAMM</name>
<keyword evidence="10" id="KW-0547">Nucleotide-binding</keyword>
<proteinExistence type="predicted"/>
<feature type="transmembrane region" description="Helical" evidence="7">
    <location>
        <begin position="218"/>
        <end position="235"/>
    </location>
</feature>
<dbReference type="EMBL" id="JAVRIC010000022">
    <property type="protein sequence ID" value="MDT0498520.1"/>
    <property type="molecule type" value="Genomic_DNA"/>
</dbReference>
<sequence>MSATQRIVRERRQYNKWAATQTMEDYALRYTPDKARRWSPFRVGNTAFGAIAFLACEAIGGSLTLQFGFSNAVSAIVAVCALMFLIGLPINRYAARYGLDIDLLTRGAGFGYMGSTITSLIYASFTFILFAIEATIMSAALEMAFGIPLWLAHIFSSLVVIPMAIYGISFINRMQIATQPIWLILQLAPVVYILFWHADDLPEWRSFAGEHGDGSIDMLLFAACASTLLSLLPQIGEQADYLRFLPDRRRTGLLAWWGAMLSAGPGWVFMGGFKLALGSLLAWMAFSSGLSAEQAEQPTQMFRLVFEKMVGSPGLAIALTALFVVTCQLKINVTNAYAGSIAWSNFFSRLTHAHPGRVLWLVFNVALALLLMEIGIFGAISSVLVLYANFAVGWIGALTADLVINKPLGLSPRIIEFKRAHLYDINPVGVGAMVSSIIVSTAAFAGVFGPMLQALSPFSGLLTAFVMAPAIALVTRGRYYLARPPNGLPEGQGELRCVICENTFERPDMAMCPAYGGAICSLCCSLEARCHDLCKQDSRFGQQISVALGKLLPAALAPSIRTSVGQFLGILFLFVLAIACLLGFIYLEYGAHVPDARAAIATTLWIVFLSLFLLSGVASWLLVLAHESRNAAQQESQRQTAMLMDEIEAHKRTDAELQKAKEVAENANEAKSRYVFGISHEIRSPLNAIFGYAQLLEREPSNPPKNAVRVIRRSAEHLSNLVEGLLDISKIESGRLRLNRDRVRFGEFLEQIVDMFRLQAAAKGIGFHYHRPPQLPAWIRTDEKRLRQILINLLSNAIKFTERGEASLTVRYASSQLAEFEVADTGMGIREEDLEDVFKPFERGGMPGAQMQPGSGLGLAITRVIVQIMGGEIVLRSRPGQGSRFVVKLMLGAAQDDHDAAEARRRIRGYRGPRRTVLLVDDDPVHLELNRKLLEPLGFALLYAASGEEALSLAADISPDLVLLDIAMPGIGGWETARILRERAGRSLRIMMVSANAHEYSPGGEGAPHDAFLMKPINVDVMLDTVGTLLRLDWIFQAEPAADAGRPSEPASSDSPGVPLSALPYLEELLQLGRIGHVRGIEAKLREMESANIENQALAVQLRTLISDFDLKRYVFTLEQALPDAS</sequence>
<keyword evidence="10" id="KW-0067">ATP-binding</keyword>
<keyword evidence="4" id="KW-0808">Transferase</keyword>
<feature type="transmembrane region" description="Helical" evidence="7">
    <location>
        <begin position="358"/>
        <end position="380"/>
    </location>
</feature>
<evidence type="ECO:0000256" key="4">
    <source>
        <dbReference type="ARBA" id="ARBA00022679"/>
    </source>
</evidence>
<dbReference type="Pfam" id="PF00072">
    <property type="entry name" value="Response_reg"/>
    <property type="match status" value="1"/>
</dbReference>
<dbReference type="PRINTS" id="PR00344">
    <property type="entry name" value="BCTRLSENSOR"/>
</dbReference>
<dbReference type="SMART" id="SM00448">
    <property type="entry name" value="REC"/>
    <property type="match status" value="1"/>
</dbReference>
<dbReference type="Gene3D" id="3.30.565.10">
    <property type="entry name" value="Histidine kinase-like ATPase, C-terminal domain"/>
    <property type="match status" value="1"/>
</dbReference>
<keyword evidence="7" id="KW-0472">Membrane</keyword>
<keyword evidence="11" id="KW-1185">Reference proteome</keyword>